<dbReference type="CDD" id="cd00105">
    <property type="entry name" value="KH-I"/>
    <property type="match status" value="3"/>
</dbReference>
<feature type="compositionally biased region" description="Low complexity" evidence="3">
    <location>
        <begin position="535"/>
        <end position="549"/>
    </location>
</feature>
<evidence type="ECO:0000256" key="1">
    <source>
        <dbReference type="ARBA" id="ARBA00022737"/>
    </source>
</evidence>
<dbReference type="Pfam" id="PF00013">
    <property type="entry name" value="KH_1"/>
    <property type="match status" value="2"/>
</dbReference>
<dbReference type="SUPFAM" id="SSF54791">
    <property type="entry name" value="Eukaryotic type KH-domain (KH-domain type I)"/>
    <property type="match status" value="4"/>
</dbReference>
<name>A0A7S1AUX2_NOCSC</name>
<dbReference type="PROSITE" id="PS50084">
    <property type="entry name" value="KH_TYPE_1"/>
    <property type="match status" value="2"/>
</dbReference>
<evidence type="ECO:0000256" key="2">
    <source>
        <dbReference type="PROSITE-ProRule" id="PRU00117"/>
    </source>
</evidence>
<reference evidence="5" key="1">
    <citation type="submission" date="2021-01" db="EMBL/GenBank/DDBJ databases">
        <authorList>
            <person name="Corre E."/>
            <person name="Pelletier E."/>
            <person name="Niang G."/>
            <person name="Scheremetjew M."/>
            <person name="Finn R."/>
            <person name="Kale V."/>
            <person name="Holt S."/>
            <person name="Cochrane G."/>
            <person name="Meng A."/>
            <person name="Brown T."/>
            <person name="Cohen L."/>
        </authorList>
    </citation>
    <scope>NUCLEOTIDE SEQUENCE</scope>
</reference>
<sequence length="619" mass="69808">MPDAREDVTTVNISKEDAAFLIGKGGRTKRKLIRVSGCDLDLVNETTLAITGTRQKRQRAVKYVKFVTAQRVGTVKVDEDDAEGEDCTVLPVPQEAVGFVTGKHGNFLRTLEDEHNVIMFFAEVGDKNEEFEHLVIFGDRRGRRGAQLTVMSVVETKLPEYYTAASLESGETYEESDDDWGTSLMELKGPDLAYAVGKKGATRKKVRAASNCIIQYVNGVAFMSGTKRERQNAQDYIKWLLSRQDGQIATYRDRDDCTLVSIPNECIGYVTGNNRETLSAVEEMYGTLMFFVGGDSEKLAIFGPARSRRAAELSVMSSVERKRPGHFTDGVTEKEGKNAHFDTDRLFLQDDEMSYALGKEGATRKKIATASHAVLMYVGNIAFIAGTFDERQRCRDYISFLLKQRMGREVVIDVKGRDDVTEVELPDGCAGWVAGSRGSELRRMEEESGTFCFIGRTVSGGGEKVLICGHEDGSKYIDSGRKLAAKLTQELIDQKLSHDEKGGNDKWRKQDSWNTDRERKRSWSPSRKTDRSEKWQSQSSWSSSWPSSWPEKKADDAWKKEGKTWESSDRGRQWPSRDQDSSKWQSSGQSSGWKRSRDDVVDSRETNRSPTPPWRKKHR</sequence>
<evidence type="ECO:0000259" key="4">
    <source>
        <dbReference type="SMART" id="SM00322"/>
    </source>
</evidence>
<feature type="compositionally biased region" description="Basic and acidic residues" evidence="3">
    <location>
        <begin position="495"/>
        <end position="534"/>
    </location>
</feature>
<dbReference type="GO" id="GO:0003723">
    <property type="term" value="F:RNA binding"/>
    <property type="evidence" value="ECO:0007669"/>
    <property type="project" value="UniProtKB-UniRule"/>
</dbReference>
<gene>
    <name evidence="5" type="ORF">NSCI0253_LOCUS40394</name>
</gene>
<evidence type="ECO:0000313" key="5">
    <source>
        <dbReference type="EMBL" id="CAD8866039.1"/>
    </source>
</evidence>
<feature type="compositionally biased region" description="Low complexity" evidence="3">
    <location>
        <begin position="582"/>
        <end position="593"/>
    </location>
</feature>
<protein>
    <recommendedName>
        <fullName evidence="4">K Homology domain-containing protein</fullName>
    </recommendedName>
</protein>
<feature type="compositionally biased region" description="Basic and acidic residues" evidence="3">
    <location>
        <begin position="550"/>
        <end position="581"/>
    </location>
</feature>
<dbReference type="InterPro" id="IPR004088">
    <property type="entry name" value="KH_dom_type_1"/>
</dbReference>
<feature type="domain" description="K Homology" evidence="4">
    <location>
        <begin position="340"/>
        <end position="403"/>
    </location>
</feature>
<accession>A0A7S1AUX2</accession>
<dbReference type="AlphaFoldDB" id="A0A7S1AUX2"/>
<feature type="domain" description="K Homology" evidence="4">
    <location>
        <begin position="84"/>
        <end position="155"/>
    </location>
</feature>
<feature type="domain" description="K Homology" evidence="4">
    <location>
        <begin position="417"/>
        <end position="493"/>
    </location>
</feature>
<dbReference type="Gene3D" id="3.30.310.210">
    <property type="match status" value="1"/>
</dbReference>
<proteinExistence type="predicted"/>
<dbReference type="PANTHER" id="PTHR10288">
    <property type="entry name" value="KH DOMAIN CONTAINING RNA BINDING PROTEIN"/>
    <property type="match status" value="1"/>
</dbReference>
<feature type="domain" description="K Homology" evidence="4">
    <location>
        <begin position="5"/>
        <end position="69"/>
    </location>
</feature>
<keyword evidence="2" id="KW-0694">RNA-binding</keyword>
<dbReference type="SMART" id="SM00322">
    <property type="entry name" value="KH"/>
    <property type="match status" value="6"/>
</dbReference>
<feature type="region of interest" description="Disordered" evidence="3">
    <location>
        <begin position="495"/>
        <end position="619"/>
    </location>
</feature>
<organism evidence="5">
    <name type="scientific">Noctiluca scintillans</name>
    <name type="common">Sea sparkle</name>
    <name type="synonym">Red tide dinoflagellate</name>
    <dbReference type="NCBI Taxonomy" id="2966"/>
    <lineage>
        <taxon>Eukaryota</taxon>
        <taxon>Sar</taxon>
        <taxon>Alveolata</taxon>
        <taxon>Dinophyceae</taxon>
        <taxon>Noctilucales</taxon>
        <taxon>Noctilucaceae</taxon>
        <taxon>Noctiluca</taxon>
    </lineage>
</organism>
<dbReference type="Gene3D" id="3.30.1370.10">
    <property type="entry name" value="K Homology domain, type 1"/>
    <property type="match status" value="1"/>
</dbReference>
<feature type="compositionally biased region" description="Basic and acidic residues" evidence="3">
    <location>
        <begin position="595"/>
        <end position="607"/>
    </location>
</feature>
<feature type="domain" description="K Homology" evidence="4">
    <location>
        <begin position="254"/>
        <end position="320"/>
    </location>
</feature>
<evidence type="ECO:0000256" key="3">
    <source>
        <dbReference type="SAM" id="MobiDB-lite"/>
    </source>
</evidence>
<feature type="domain" description="K Homology" evidence="4">
    <location>
        <begin position="179"/>
        <end position="242"/>
    </location>
</feature>
<dbReference type="InterPro" id="IPR036612">
    <property type="entry name" value="KH_dom_type_1_sf"/>
</dbReference>
<dbReference type="EMBL" id="HBFQ01056908">
    <property type="protein sequence ID" value="CAD8866039.1"/>
    <property type="molecule type" value="Transcribed_RNA"/>
</dbReference>
<keyword evidence="1" id="KW-0677">Repeat</keyword>
<dbReference type="InterPro" id="IPR004087">
    <property type="entry name" value="KH_dom"/>
</dbReference>